<keyword evidence="2" id="KW-1185">Reference proteome</keyword>
<dbReference type="AlphaFoldDB" id="A0A0C2CC79"/>
<evidence type="ECO:0000313" key="1">
    <source>
        <dbReference type="EMBL" id="KIH47437.1"/>
    </source>
</evidence>
<dbReference type="Proteomes" id="UP000054047">
    <property type="component" value="Unassembled WGS sequence"/>
</dbReference>
<evidence type="ECO:0000313" key="2">
    <source>
        <dbReference type="Proteomes" id="UP000054047"/>
    </source>
</evidence>
<organism evidence="1 2">
    <name type="scientific">Ancylostoma duodenale</name>
    <dbReference type="NCBI Taxonomy" id="51022"/>
    <lineage>
        <taxon>Eukaryota</taxon>
        <taxon>Metazoa</taxon>
        <taxon>Ecdysozoa</taxon>
        <taxon>Nematoda</taxon>
        <taxon>Chromadorea</taxon>
        <taxon>Rhabditida</taxon>
        <taxon>Rhabditina</taxon>
        <taxon>Rhabditomorpha</taxon>
        <taxon>Strongyloidea</taxon>
        <taxon>Ancylostomatidae</taxon>
        <taxon>Ancylostomatinae</taxon>
        <taxon>Ancylostoma</taxon>
    </lineage>
</organism>
<name>A0A0C2CC79_9BILA</name>
<reference evidence="1 2" key="1">
    <citation type="submission" date="2013-12" db="EMBL/GenBank/DDBJ databases">
        <title>Draft genome of the parsitic nematode Ancylostoma duodenale.</title>
        <authorList>
            <person name="Mitreva M."/>
        </authorList>
    </citation>
    <scope>NUCLEOTIDE SEQUENCE [LARGE SCALE GENOMIC DNA]</scope>
    <source>
        <strain evidence="1 2">Zhejiang</strain>
    </source>
</reference>
<protein>
    <submittedName>
        <fullName evidence="1">Uncharacterized protein</fullName>
    </submittedName>
</protein>
<proteinExistence type="predicted"/>
<dbReference type="EMBL" id="KN767710">
    <property type="protein sequence ID" value="KIH47437.1"/>
    <property type="molecule type" value="Genomic_DNA"/>
</dbReference>
<sequence>MGVAFLCIHDAYCCDWLIKQWAPEHSVPGAIIFKGLLIPECAPQAAAARLNAIDTTSWDSLD</sequence>
<gene>
    <name evidence="1" type="ORF">ANCDUO_22504</name>
</gene>
<accession>A0A0C2CC79</accession>